<evidence type="ECO:0000256" key="1">
    <source>
        <dbReference type="SAM" id="Phobius"/>
    </source>
</evidence>
<reference evidence="3" key="1">
    <citation type="journal article" date="2019" name="Int. J. Syst. Evol. Microbiol.">
        <title>The Global Catalogue of Microorganisms (GCM) 10K type strain sequencing project: providing services to taxonomists for standard genome sequencing and annotation.</title>
        <authorList>
            <consortium name="The Broad Institute Genomics Platform"/>
            <consortium name="The Broad Institute Genome Sequencing Center for Infectious Disease"/>
            <person name="Wu L."/>
            <person name="Ma J."/>
        </authorList>
    </citation>
    <scope>NUCLEOTIDE SEQUENCE [LARGE SCALE GENOMIC DNA]</scope>
    <source>
        <strain evidence="3">CCUG 57113</strain>
    </source>
</reference>
<dbReference type="EMBL" id="JBHSMH010000026">
    <property type="protein sequence ID" value="MFC5469187.1"/>
    <property type="molecule type" value="Genomic_DNA"/>
</dbReference>
<evidence type="ECO:0000313" key="2">
    <source>
        <dbReference type="EMBL" id="MFC5469187.1"/>
    </source>
</evidence>
<dbReference type="RefSeq" id="WP_209750743.1">
    <property type="nucleotide sequence ID" value="NZ_JBHSMH010000026.1"/>
</dbReference>
<dbReference type="PANTHER" id="PTHR30386">
    <property type="entry name" value="MEMBRANE FUSION SUBUNIT OF EMRAB-TOLC MULTIDRUG EFFLUX PUMP"/>
    <property type="match status" value="1"/>
</dbReference>
<sequence>MTQSIFRKAAVDRLSSPEQLDTLTRVTSPKGWLILASVGLLMVIAGIWAFASSQPVNVNSQGVLVRPGGIASIGAVTEGQLTDIRIRLNDHVRRGDVIARVRQPELIDELVGLQKLLQADSEENKEGLDNIESRIHQLELLIEERSRVVSPYDGRVIEVGVKKYDRLSVGATVATLELDKGSQHKLQAVMYIPVQVGKQIVPGMDAQINPTSVNKEEYGNLLGRVVSVSEYPATEQSMLNTLGNEAFVRQLSGAGAALLEVRVEILDNLSTPSGYQWSTKEGPPMAIESGTPMTGAITLYRRKPITHVIPSIR</sequence>
<dbReference type="Gene3D" id="2.40.50.100">
    <property type="match status" value="1"/>
</dbReference>
<keyword evidence="1" id="KW-1133">Transmembrane helix</keyword>
<protein>
    <submittedName>
        <fullName evidence="2">NHLP bacteriocin system secretion protein</fullName>
    </submittedName>
</protein>
<keyword evidence="3" id="KW-1185">Reference proteome</keyword>
<evidence type="ECO:0000313" key="3">
    <source>
        <dbReference type="Proteomes" id="UP001596105"/>
    </source>
</evidence>
<comment type="caution">
    <text evidence="2">The sequence shown here is derived from an EMBL/GenBank/DDBJ whole genome shotgun (WGS) entry which is preliminary data.</text>
</comment>
<dbReference type="InterPro" id="IPR022275">
    <property type="entry name" value="NHPM_bacteriocin_SS_HylD"/>
</dbReference>
<feature type="transmembrane region" description="Helical" evidence="1">
    <location>
        <begin position="32"/>
        <end position="51"/>
    </location>
</feature>
<keyword evidence="1" id="KW-0472">Membrane</keyword>
<name>A0ABW0LVY6_9BACL</name>
<gene>
    <name evidence="2" type="ORF">ACFPPD_10695</name>
</gene>
<proteinExistence type="predicted"/>
<dbReference type="NCBIfam" id="TIGR03794">
    <property type="entry name" value="NHLM_micro_HlyD"/>
    <property type="match status" value="1"/>
</dbReference>
<accession>A0ABW0LVY6</accession>
<keyword evidence="1" id="KW-0812">Transmembrane</keyword>
<dbReference type="InterPro" id="IPR050739">
    <property type="entry name" value="MFP"/>
</dbReference>
<organism evidence="2 3">
    <name type="scientific">Cohnella suwonensis</name>
    <dbReference type="NCBI Taxonomy" id="696072"/>
    <lineage>
        <taxon>Bacteria</taxon>
        <taxon>Bacillati</taxon>
        <taxon>Bacillota</taxon>
        <taxon>Bacilli</taxon>
        <taxon>Bacillales</taxon>
        <taxon>Paenibacillaceae</taxon>
        <taxon>Cohnella</taxon>
    </lineage>
</organism>
<dbReference type="Proteomes" id="UP001596105">
    <property type="component" value="Unassembled WGS sequence"/>
</dbReference>